<accession>A0A2P5C2L6</accession>
<dbReference type="InParanoid" id="A0A2P5C2L6"/>
<comment type="caution">
    <text evidence="1">The sequence shown here is derived from an EMBL/GenBank/DDBJ whole genome shotgun (WGS) entry which is preliminary data.</text>
</comment>
<dbReference type="Proteomes" id="UP000237000">
    <property type="component" value="Unassembled WGS sequence"/>
</dbReference>
<proteinExistence type="predicted"/>
<dbReference type="OrthoDB" id="10443619at2759"/>
<reference evidence="2" key="1">
    <citation type="submission" date="2016-06" db="EMBL/GenBank/DDBJ databases">
        <title>Parallel loss of symbiosis genes in relatives of nitrogen-fixing non-legume Parasponia.</title>
        <authorList>
            <person name="Van Velzen R."/>
            <person name="Holmer R."/>
            <person name="Bu F."/>
            <person name="Rutten L."/>
            <person name="Van Zeijl A."/>
            <person name="Liu W."/>
            <person name="Santuari L."/>
            <person name="Cao Q."/>
            <person name="Sharma T."/>
            <person name="Shen D."/>
            <person name="Roswanjaya Y."/>
            <person name="Wardhani T."/>
            <person name="Kalhor M.S."/>
            <person name="Jansen J."/>
            <person name="Van den Hoogen J."/>
            <person name="Gungor B."/>
            <person name="Hartog M."/>
            <person name="Hontelez J."/>
            <person name="Verver J."/>
            <person name="Yang W.-C."/>
            <person name="Schijlen E."/>
            <person name="Repin R."/>
            <person name="Schilthuizen M."/>
            <person name="Schranz E."/>
            <person name="Heidstra R."/>
            <person name="Miyata K."/>
            <person name="Fedorova E."/>
            <person name="Kohlen W."/>
            <person name="Bisseling T."/>
            <person name="Smit S."/>
            <person name="Geurts R."/>
        </authorList>
    </citation>
    <scope>NUCLEOTIDE SEQUENCE [LARGE SCALE GENOMIC DNA]</scope>
    <source>
        <strain evidence="2">cv. RG33-2</strain>
    </source>
</reference>
<name>A0A2P5C2L6_TREOI</name>
<dbReference type="AlphaFoldDB" id="A0A2P5C2L6"/>
<sequence length="118" mass="13494">MHLIVHKRQAESTLGMVQLVSTRLSACKICITRKNASAYQAMPECHDITLPQGILSTRIPWNIHTMLLHQRYYKIPECLISFGNFIEHLAGKHQKPGRVKMRESKQTCPGQLDVDISR</sequence>
<evidence type="ECO:0000313" key="2">
    <source>
        <dbReference type="Proteomes" id="UP000237000"/>
    </source>
</evidence>
<dbReference type="EMBL" id="JXTC01000422">
    <property type="protein sequence ID" value="PON55313.1"/>
    <property type="molecule type" value="Genomic_DNA"/>
</dbReference>
<keyword evidence="2" id="KW-1185">Reference proteome</keyword>
<evidence type="ECO:0000313" key="1">
    <source>
        <dbReference type="EMBL" id="PON55313.1"/>
    </source>
</evidence>
<gene>
    <name evidence="1" type="ORF">TorRG33x02_299710</name>
</gene>
<protein>
    <submittedName>
        <fullName evidence="1">Uncharacterized protein</fullName>
    </submittedName>
</protein>
<organism evidence="1 2">
    <name type="scientific">Trema orientale</name>
    <name type="common">Charcoal tree</name>
    <name type="synonym">Celtis orientalis</name>
    <dbReference type="NCBI Taxonomy" id="63057"/>
    <lineage>
        <taxon>Eukaryota</taxon>
        <taxon>Viridiplantae</taxon>
        <taxon>Streptophyta</taxon>
        <taxon>Embryophyta</taxon>
        <taxon>Tracheophyta</taxon>
        <taxon>Spermatophyta</taxon>
        <taxon>Magnoliopsida</taxon>
        <taxon>eudicotyledons</taxon>
        <taxon>Gunneridae</taxon>
        <taxon>Pentapetalae</taxon>
        <taxon>rosids</taxon>
        <taxon>fabids</taxon>
        <taxon>Rosales</taxon>
        <taxon>Cannabaceae</taxon>
        <taxon>Trema</taxon>
    </lineage>
</organism>